<keyword evidence="2" id="KW-1185">Reference proteome</keyword>
<name>A0ABP7RLV8_9BURK</name>
<gene>
    <name evidence="1" type="ORF">GCM10022279_23810</name>
</gene>
<reference evidence="2" key="1">
    <citation type="journal article" date="2019" name="Int. J. Syst. Evol. Microbiol.">
        <title>The Global Catalogue of Microorganisms (GCM) 10K type strain sequencing project: providing services to taxonomists for standard genome sequencing and annotation.</title>
        <authorList>
            <consortium name="The Broad Institute Genomics Platform"/>
            <consortium name="The Broad Institute Genome Sequencing Center for Infectious Disease"/>
            <person name="Wu L."/>
            <person name="Ma J."/>
        </authorList>
    </citation>
    <scope>NUCLEOTIDE SEQUENCE [LARGE SCALE GENOMIC DNA]</scope>
    <source>
        <strain evidence="2">JCM 17561</strain>
    </source>
</reference>
<organism evidence="1 2">
    <name type="scientific">Comamonas faecalis</name>
    <dbReference type="NCBI Taxonomy" id="1387849"/>
    <lineage>
        <taxon>Bacteria</taxon>
        <taxon>Pseudomonadati</taxon>
        <taxon>Pseudomonadota</taxon>
        <taxon>Betaproteobacteria</taxon>
        <taxon>Burkholderiales</taxon>
        <taxon>Comamonadaceae</taxon>
        <taxon>Comamonas</taxon>
    </lineage>
</organism>
<comment type="caution">
    <text evidence="1">The sequence shown here is derived from an EMBL/GenBank/DDBJ whole genome shotgun (WGS) entry which is preliminary data.</text>
</comment>
<sequence>MKPTEPAVCSMAPRSRATLGTVGDPGSALVTVTMGSDGASVAGAGCACVATPHDAASSAHHAVRTGLEKGWVDMGTPRPARVR</sequence>
<dbReference type="Proteomes" id="UP001501627">
    <property type="component" value="Unassembled WGS sequence"/>
</dbReference>
<proteinExistence type="predicted"/>
<accession>A0ABP7RLV8</accession>
<evidence type="ECO:0000313" key="1">
    <source>
        <dbReference type="EMBL" id="GAA3999324.1"/>
    </source>
</evidence>
<protein>
    <submittedName>
        <fullName evidence="1">Uncharacterized protein</fullName>
    </submittedName>
</protein>
<dbReference type="EMBL" id="BAABBP010000022">
    <property type="protein sequence ID" value="GAA3999324.1"/>
    <property type="molecule type" value="Genomic_DNA"/>
</dbReference>
<evidence type="ECO:0000313" key="2">
    <source>
        <dbReference type="Proteomes" id="UP001501627"/>
    </source>
</evidence>